<feature type="domain" description="ABC transporter" evidence="10">
    <location>
        <begin position="747"/>
        <end position="1011"/>
    </location>
</feature>
<keyword evidence="6 9" id="KW-1133">Transmembrane helix</keyword>
<dbReference type="CDD" id="cd03249">
    <property type="entry name" value="ABC_MTABC3_MDL1_MDL2"/>
    <property type="match status" value="1"/>
</dbReference>
<dbReference type="PROSITE" id="PS50929">
    <property type="entry name" value="ABC_TM1F"/>
    <property type="match status" value="1"/>
</dbReference>
<keyword evidence="2" id="KW-0813">Transport</keyword>
<dbReference type="GO" id="GO:0016020">
    <property type="term" value="C:membrane"/>
    <property type="evidence" value="ECO:0007669"/>
    <property type="project" value="UniProtKB-SubCell"/>
</dbReference>
<comment type="caution">
    <text evidence="12">The sequence shown here is derived from an EMBL/GenBank/DDBJ whole genome shotgun (WGS) entry which is preliminary data.</text>
</comment>
<evidence type="ECO:0008006" key="14">
    <source>
        <dbReference type="Google" id="ProtNLM"/>
    </source>
</evidence>
<evidence type="ECO:0000256" key="1">
    <source>
        <dbReference type="ARBA" id="ARBA00004141"/>
    </source>
</evidence>
<dbReference type="Pfam" id="PF00664">
    <property type="entry name" value="ABC_membrane"/>
    <property type="match status" value="1"/>
</dbReference>
<protein>
    <recommendedName>
        <fullName evidence="14">ABC transporter</fullName>
    </recommendedName>
</protein>
<accession>A0ABD3QFS9</accession>
<feature type="transmembrane region" description="Helical" evidence="9">
    <location>
        <begin position="122"/>
        <end position="147"/>
    </location>
</feature>
<organism evidence="12 13">
    <name type="scientific">Cyclotella cryptica</name>
    <dbReference type="NCBI Taxonomy" id="29204"/>
    <lineage>
        <taxon>Eukaryota</taxon>
        <taxon>Sar</taxon>
        <taxon>Stramenopiles</taxon>
        <taxon>Ochrophyta</taxon>
        <taxon>Bacillariophyta</taxon>
        <taxon>Coscinodiscophyceae</taxon>
        <taxon>Thalassiosirophycidae</taxon>
        <taxon>Stephanodiscales</taxon>
        <taxon>Stephanodiscaceae</taxon>
        <taxon>Cyclotella</taxon>
    </lineage>
</organism>
<keyword evidence="4" id="KW-0547">Nucleotide-binding</keyword>
<dbReference type="Gene3D" id="3.40.50.300">
    <property type="entry name" value="P-loop containing nucleotide triphosphate hydrolases"/>
    <property type="match status" value="1"/>
</dbReference>
<keyword evidence="13" id="KW-1185">Reference proteome</keyword>
<dbReference type="PANTHER" id="PTHR43394:SF1">
    <property type="entry name" value="ATP-BINDING CASSETTE SUB-FAMILY B MEMBER 10, MITOCHONDRIAL"/>
    <property type="match status" value="1"/>
</dbReference>
<dbReference type="AlphaFoldDB" id="A0ABD3QFS9"/>
<keyword evidence="5" id="KW-0067">ATP-binding</keyword>
<dbReference type="InterPro" id="IPR011527">
    <property type="entry name" value="ABC1_TM_dom"/>
</dbReference>
<evidence type="ECO:0000256" key="2">
    <source>
        <dbReference type="ARBA" id="ARBA00022448"/>
    </source>
</evidence>
<evidence type="ECO:0000256" key="5">
    <source>
        <dbReference type="ARBA" id="ARBA00022840"/>
    </source>
</evidence>
<dbReference type="FunFam" id="1.20.1560.10:FF:000215">
    <property type="entry name" value="ABC transporter B family member 4"/>
    <property type="match status" value="1"/>
</dbReference>
<dbReference type="GO" id="GO:0005524">
    <property type="term" value="F:ATP binding"/>
    <property type="evidence" value="ECO:0007669"/>
    <property type="project" value="UniProtKB-KW"/>
</dbReference>
<feature type="domain" description="ABC transmembrane type-1" evidence="11">
    <location>
        <begin position="422"/>
        <end position="705"/>
    </location>
</feature>
<dbReference type="InterPro" id="IPR039421">
    <property type="entry name" value="Type_1_exporter"/>
</dbReference>
<evidence type="ECO:0000256" key="7">
    <source>
        <dbReference type="ARBA" id="ARBA00023136"/>
    </source>
</evidence>
<dbReference type="InterPro" id="IPR027417">
    <property type="entry name" value="P-loop_NTPase"/>
</dbReference>
<feature type="transmembrane region" description="Helical" evidence="9">
    <location>
        <begin position="419"/>
        <end position="441"/>
    </location>
</feature>
<evidence type="ECO:0000256" key="4">
    <source>
        <dbReference type="ARBA" id="ARBA00022741"/>
    </source>
</evidence>
<evidence type="ECO:0000313" key="13">
    <source>
        <dbReference type="Proteomes" id="UP001516023"/>
    </source>
</evidence>
<dbReference type="InterPro" id="IPR003439">
    <property type="entry name" value="ABC_transporter-like_ATP-bd"/>
</dbReference>
<feature type="transmembrane region" description="Helical" evidence="9">
    <location>
        <begin position="180"/>
        <end position="205"/>
    </location>
</feature>
<proteinExistence type="predicted"/>
<keyword evidence="3 9" id="KW-0812">Transmembrane</keyword>
<dbReference type="Gene3D" id="1.20.1560.10">
    <property type="entry name" value="ABC transporter type 1, transmembrane domain"/>
    <property type="match status" value="1"/>
</dbReference>
<evidence type="ECO:0000313" key="12">
    <source>
        <dbReference type="EMBL" id="KAL3796980.1"/>
    </source>
</evidence>
<feature type="transmembrane region" description="Helical" evidence="9">
    <location>
        <begin position="226"/>
        <end position="248"/>
    </location>
</feature>
<dbReference type="InterPro" id="IPR036640">
    <property type="entry name" value="ABC1_TM_sf"/>
</dbReference>
<feature type="transmembrane region" description="Helical" evidence="9">
    <location>
        <begin position="278"/>
        <end position="298"/>
    </location>
</feature>
<evidence type="ECO:0000259" key="10">
    <source>
        <dbReference type="PROSITE" id="PS50893"/>
    </source>
</evidence>
<reference evidence="12 13" key="1">
    <citation type="journal article" date="2020" name="G3 (Bethesda)">
        <title>Improved Reference Genome for Cyclotella cryptica CCMP332, a Model for Cell Wall Morphogenesis, Salinity Adaptation, and Lipid Production in Diatoms (Bacillariophyta).</title>
        <authorList>
            <person name="Roberts W.R."/>
            <person name="Downey K.M."/>
            <person name="Ruck E.C."/>
            <person name="Traller J.C."/>
            <person name="Alverson A.J."/>
        </authorList>
    </citation>
    <scope>NUCLEOTIDE SEQUENCE [LARGE SCALE GENOMIC DNA]</scope>
    <source>
        <strain evidence="12 13">CCMP332</strain>
    </source>
</reference>
<dbReference type="SUPFAM" id="SSF90123">
    <property type="entry name" value="ABC transporter transmembrane region"/>
    <property type="match status" value="1"/>
</dbReference>
<dbReference type="Pfam" id="PF00005">
    <property type="entry name" value="ABC_tran"/>
    <property type="match status" value="1"/>
</dbReference>
<name>A0ABD3QFS9_9STRA</name>
<evidence type="ECO:0000256" key="3">
    <source>
        <dbReference type="ARBA" id="ARBA00022692"/>
    </source>
</evidence>
<feature type="transmembrane region" description="Helical" evidence="9">
    <location>
        <begin position="461"/>
        <end position="485"/>
    </location>
</feature>
<dbReference type="SUPFAM" id="SSF52540">
    <property type="entry name" value="P-loop containing nucleoside triphosphate hydrolases"/>
    <property type="match status" value="1"/>
</dbReference>
<dbReference type="SMART" id="SM00382">
    <property type="entry name" value="AAA"/>
    <property type="match status" value="1"/>
</dbReference>
<dbReference type="PROSITE" id="PS50893">
    <property type="entry name" value="ABC_TRANSPORTER_2"/>
    <property type="match status" value="1"/>
</dbReference>
<keyword evidence="7 9" id="KW-0472">Membrane</keyword>
<sequence length="1022" mass="112609">MQVASMREVGRWYFIFDEVVFIGKRRLLGPGTSPCETDGSKKKTSLLHITRILSKPDIKVRKPSHETQQTYTNNRLTSTLEARLFNVAGRAGHANMPPSHSPADAESRQRCESTKRLGKTRIAYFISILFSILLGGIFLAIGITFLVSPMTARNILYPCLSGMEKDRGIITIVEGDMIRLAGGCTLSIAVCSMLLLVPTLPCCYFGRRNNDGSKCDEAVDPMSAYLCLRLLLFLHAILGLAFVGVGLFNLETAEVNHSYDDNDNTSHNRCSSLKDQTILWIGVAIVCSASIGLMASFCPESKPYNRDPDVSGKSSFFCCCNRRRRIIPYTQYTHHNGDISEPLLPSRGQLGAVEDNNMVPEADLSSERDDGNLENEDDSNLGTESNGEVHGKLHVDEEATSSRLRGTTRLLKLAGRESMYLWIGIVVLLIRLPFSLSIPNFVSATIGDLIDADYDGAKRNILLLFLLGSVDSVLDFWCIFLFGYAKENIVKSVRIDTFVSILKQEQAFFDRSNTGDLISRLTADCGEMAGDLTWFFRFSVEAFVRIVGISTYMIIRCPFLGLCTVGIVPIVGIINKLYGDWLGKNASSVQNSLADATSSAHESLACIKTVITSASEEHEGAKYAKKINVLYALNIRQLIAQGVYFMVVSTFLINTCVQAALLLVGSILIEEGKLTAEVLLAFMLYQGQLQEYTLNLFQSYSSLIKSSGAGDRVFYLLDRKPPPPATGNEKVKLLTTSLNDTTTSDSITMRNVYFSYPTRPDSLALNRLSLHIESGSLVALVGHSGCGKSTIVSLLERLYDPGQGIITFGNVDLREMNLKAHRQKIGLVTQDPVLFSGSIRDNIGYGVNAPMEEIIEAAKVANAHNFIESLPNKYDEQVGERGMNLSGGQKQVGVATLLYKALKVFVSSLLIQCYSVQRIAIARALVRKPALLLLDEATSALDPESEAAVQEALNELLRHRFGMTTIVIAHRLQTVRHAESIIVMENGAVAEHGPHDVLIQHEHGRYRRMVDRSDSMGLLPIC</sequence>
<evidence type="ECO:0000259" key="11">
    <source>
        <dbReference type="PROSITE" id="PS50929"/>
    </source>
</evidence>
<dbReference type="Proteomes" id="UP001516023">
    <property type="component" value="Unassembled WGS sequence"/>
</dbReference>
<evidence type="ECO:0000256" key="6">
    <source>
        <dbReference type="ARBA" id="ARBA00022989"/>
    </source>
</evidence>
<evidence type="ECO:0000256" key="8">
    <source>
        <dbReference type="SAM" id="MobiDB-lite"/>
    </source>
</evidence>
<dbReference type="CDD" id="cd18572">
    <property type="entry name" value="ABC_6TM_TAP"/>
    <property type="match status" value="1"/>
</dbReference>
<comment type="subcellular location">
    <subcellularLocation>
        <location evidence="1">Membrane</location>
        <topology evidence="1">Multi-pass membrane protein</topology>
    </subcellularLocation>
</comment>
<dbReference type="InterPro" id="IPR003593">
    <property type="entry name" value="AAA+_ATPase"/>
</dbReference>
<gene>
    <name evidence="12" type="ORF">HJC23_000733</name>
</gene>
<dbReference type="EMBL" id="JABMIG020000058">
    <property type="protein sequence ID" value="KAL3796980.1"/>
    <property type="molecule type" value="Genomic_DNA"/>
</dbReference>
<evidence type="ECO:0000256" key="9">
    <source>
        <dbReference type="SAM" id="Phobius"/>
    </source>
</evidence>
<feature type="region of interest" description="Disordered" evidence="8">
    <location>
        <begin position="362"/>
        <end position="393"/>
    </location>
</feature>
<dbReference type="PANTHER" id="PTHR43394">
    <property type="entry name" value="ATP-DEPENDENT PERMEASE MDL1, MITOCHONDRIAL"/>
    <property type="match status" value="1"/>
</dbReference>